<keyword evidence="2" id="KW-1185">Reference proteome</keyword>
<evidence type="ECO:0000313" key="2">
    <source>
        <dbReference type="Proteomes" id="UP000688137"/>
    </source>
</evidence>
<organism evidence="1 2">
    <name type="scientific">Paramecium primaurelia</name>
    <dbReference type="NCBI Taxonomy" id="5886"/>
    <lineage>
        <taxon>Eukaryota</taxon>
        <taxon>Sar</taxon>
        <taxon>Alveolata</taxon>
        <taxon>Ciliophora</taxon>
        <taxon>Intramacronucleata</taxon>
        <taxon>Oligohymenophorea</taxon>
        <taxon>Peniculida</taxon>
        <taxon>Parameciidae</taxon>
        <taxon>Paramecium</taxon>
    </lineage>
</organism>
<protein>
    <submittedName>
        <fullName evidence="1">Uncharacterized protein</fullName>
    </submittedName>
</protein>
<accession>A0A8S1KMR2</accession>
<gene>
    <name evidence="1" type="ORF">PPRIM_AZ9-3.1.T0210395</name>
</gene>
<reference evidence="1" key="1">
    <citation type="submission" date="2021-01" db="EMBL/GenBank/DDBJ databases">
        <authorList>
            <consortium name="Genoscope - CEA"/>
            <person name="William W."/>
        </authorList>
    </citation>
    <scope>NUCLEOTIDE SEQUENCE</scope>
</reference>
<dbReference type="EMBL" id="CAJJDM010000019">
    <property type="protein sequence ID" value="CAD8054296.1"/>
    <property type="molecule type" value="Genomic_DNA"/>
</dbReference>
<sequence length="57" mass="6647">MNQHLLIKNTNIESIIKTINKNEIVKIKFKDNCSQIMPCSYIQTQPSIQKIQMISKL</sequence>
<comment type="caution">
    <text evidence="1">The sequence shown here is derived from an EMBL/GenBank/DDBJ whole genome shotgun (WGS) entry which is preliminary data.</text>
</comment>
<dbReference type="Proteomes" id="UP000688137">
    <property type="component" value="Unassembled WGS sequence"/>
</dbReference>
<dbReference type="AlphaFoldDB" id="A0A8S1KMR2"/>
<proteinExistence type="predicted"/>
<evidence type="ECO:0000313" key="1">
    <source>
        <dbReference type="EMBL" id="CAD8054296.1"/>
    </source>
</evidence>
<name>A0A8S1KMR2_PARPR</name>